<protein>
    <submittedName>
        <fullName evidence="1">Uncharacterized protein</fullName>
    </submittedName>
</protein>
<proteinExistence type="predicted"/>
<dbReference type="EMBL" id="CCXZ01000097">
    <property type="protein sequence ID" value="CEG15308.1"/>
    <property type="molecule type" value="Genomic_DNA"/>
</dbReference>
<dbReference type="Proteomes" id="UP000052230">
    <property type="component" value="Unassembled WGS sequence"/>
</dbReference>
<name>A0A0U4YJ54_XANCI</name>
<accession>A0A0U4YJ54</accession>
<evidence type="ECO:0000313" key="1">
    <source>
        <dbReference type="EMBL" id="CEG15308.1"/>
    </source>
</evidence>
<reference evidence="1 2" key="1">
    <citation type="submission" date="2014-09" db="EMBL/GenBank/DDBJ databases">
        <authorList>
            <person name="Regsiter A."/>
        </authorList>
    </citation>
    <scope>NUCLEOTIDE SEQUENCE [LARGE SCALE GENOMIC DNA]</scope>
</reference>
<evidence type="ECO:0000313" key="2">
    <source>
        <dbReference type="Proteomes" id="UP000052230"/>
    </source>
</evidence>
<comment type="caution">
    <text evidence="1">The sequence shown here is derived from an EMBL/GenBank/DDBJ whole genome shotgun (WGS) entry which is preliminary data.</text>
</comment>
<gene>
    <name evidence="1" type="ORF">XAC3562_1860010</name>
</gene>
<sequence>MLGPLSLAWHPGSAAASLLTTID</sequence>
<keyword evidence="2" id="KW-1185">Reference proteome</keyword>
<organism evidence="1 2">
    <name type="scientific">Xanthomonas citri pv. citri</name>
    <dbReference type="NCBI Taxonomy" id="611301"/>
    <lineage>
        <taxon>Bacteria</taxon>
        <taxon>Pseudomonadati</taxon>
        <taxon>Pseudomonadota</taxon>
        <taxon>Gammaproteobacteria</taxon>
        <taxon>Lysobacterales</taxon>
        <taxon>Lysobacteraceae</taxon>
        <taxon>Xanthomonas</taxon>
    </lineage>
</organism>
<dbReference type="AlphaFoldDB" id="A0A0U4YJ54"/>